<dbReference type="EMBL" id="WMIA01000003">
    <property type="protein sequence ID" value="MTF38117.1"/>
    <property type="molecule type" value="Genomic_DNA"/>
</dbReference>
<proteinExistence type="predicted"/>
<dbReference type="InterPro" id="IPR041551">
    <property type="entry name" value="RE_BsaWI"/>
</dbReference>
<sequence length="248" mass="28761">MSSLLKQEKQILKMIKSRYYMIPILSKLDEYINKYGLEKSLDYLNKILILAKDDVEILLDKRILAGEIKDKSQARKSIAGNAFSLLIKYLFLTLKENKFIKSNVFVTSNPKQHKLISDIVTIKVDNETQKPDMDLAIYSINKENELNKCLILSLKTSLRKKSEQICAWKLLLEIATSDNPIKEKYNISYEHKNMPLVGFATVNFYDEINNPQHRGMFKFFDVAFIGKPLNAEFINNLSDLPRFVNENL</sequence>
<protein>
    <recommendedName>
        <fullName evidence="1">BsaWI restriction endonuclease type 2 domain-containing protein</fullName>
    </recommendedName>
</protein>
<dbReference type="Pfam" id="PF18643">
    <property type="entry name" value="RE_BsaWI"/>
    <property type="match status" value="1"/>
</dbReference>
<reference evidence="2 3" key="1">
    <citation type="submission" date="2019-11" db="EMBL/GenBank/DDBJ databases">
        <title>Isolation of a new High Light Tolerant Cyanobacteria.</title>
        <authorList>
            <person name="Dobson Z."/>
            <person name="Vaughn N."/>
            <person name="Vaughn M."/>
            <person name="Fromme P."/>
            <person name="Mazor Y."/>
        </authorList>
    </citation>
    <scope>NUCLEOTIDE SEQUENCE [LARGE SCALE GENOMIC DNA]</scope>
    <source>
        <strain evidence="2 3">0216</strain>
    </source>
</reference>
<dbReference type="AlphaFoldDB" id="A0A844GNR1"/>
<feature type="domain" description="BsaWI restriction endonuclease type 2" evidence="1">
    <location>
        <begin position="120"/>
        <end position="185"/>
    </location>
</feature>
<evidence type="ECO:0000259" key="1">
    <source>
        <dbReference type="Pfam" id="PF18643"/>
    </source>
</evidence>
<evidence type="ECO:0000313" key="2">
    <source>
        <dbReference type="EMBL" id="MTF38117.1"/>
    </source>
</evidence>
<dbReference type="Proteomes" id="UP000437131">
    <property type="component" value="Unassembled WGS sequence"/>
</dbReference>
<comment type="caution">
    <text evidence="2">The sequence shown here is derived from an EMBL/GenBank/DDBJ whole genome shotgun (WGS) entry which is preliminary data.</text>
</comment>
<evidence type="ECO:0000313" key="3">
    <source>
        <dbReference type="Proteomes" id="UP000437131"/>
    </source>
</evidence>
<name>A0A844GNR1_9CHRO</name>
<organism evidence="2 3">
    <name type="scientific">Cyanobacterium aponinum 0216</name>
    <dbReference type="NCBI Taxonomy" id="2676140"/>
    <lineage>
        <taxon>Bacteria</taxon>
        <taxon>Bacillati</taxon>
        <taxon>Cyanobacteriota</taxon>
        <taxon>Cyanophyceae</taxon>
        <taxon>Oscillatoriophycideae</taxon>
        <taxon>Chroococcales</taxon>
        <taxon>Geminocystaceae</taxon>
        <taxon>Cyanobacterium</taxon>
    </lineage>
</organism>
<gene>
    <name evidence="2" type="ORF">GGC33_04175</name>
</gene>
<accession>A0A844GNR1</accession>